<dbReference type="Proteomes" id="UP000029999">
    <property type="component" value="Unassembled WGS sequence"/>
</dbReference>
<keyword evidence="9" id="KW-1133">Transmembrane helix</keyword>
<keyword evidence="7" id="KW-0902">Two-component regulatory system</keyword>
<dbReference type="GO" id="GO:0004673">
    <property type="term" value="F:protein histidine kinase activity"/>
    <property type="evidence" value="ECO:0007669"/>
    <property type="project" value="UniProtKB-EC"/>
</dbReference>
<feature type="transmembrane region" description="Helical" evidence="9">
    <location>
        <begin position="12"/>
        <end position="34"/>
    </location>
</feature>
<dbReference type="InterPro" id="IPR005467">
    <property type="entry name" value="His_kinase_dom"/>
</dbReference>
<dbReference type="PANTHER" id="PTHR24421">
    <property type="entry name" value="NITRATE/NITRITE SENSOR PROTEIN NARX-RELATED"/>
    <property type="match status" value="1"/>
</dbReference>
<dbReference type="SUPFAM" id="SSF55874">
    <property type="entry name" value="ATPase domain of HSP90 chaperone/DNA topoisomerase II/histidine kinase"/>
    <property type="match status" value="1"/>
</dbReference>
<dbReference type="InterPro" id="IPR036890">
    <property type="entry name" value="HATPase_C_sf"/>
</dbReference>
<feature type="transmembrane region" description="Helical" evidence="9">
    <location>
        <begin position="158"/>
        <end position="177"/>
    </location>
</feature>
<dbReference type="AlphaFoldDB" id="A0A0A0BEH6"/>
<dbReference type="EMBL" id="JRQD01000005">
    <property type="protein sequence ID" value="KGM06097.1"/>
    <property type="molecule type" value="Genomic_DNA"/>
</dbReference>
<dbReference type="Pfam" id="PF00672">
    <property type="entry name" value="HAMP"/>
    <property type="match status" value="1"/>
</dbReference>
<keyword evidence="5" id="KW-0808">Transferase</keyword>
<evidence type="ECO:0000256" key="4">
    <source>
        <dbReference type="ARBA" id="ARBA00022553"/>
    </source>
</evidence>
<keyword evidence="4" id="KW-0597">Phosphoprotein</keyword>
<dbReference type="SMART" id="SM00304">
    <property type="entry name" value="HAMP"/>
    <property type="match status" value="1"/>
</dbReference>
<evidence type="ECO:0000256" key="1">
    <source>
        <dbReference type="ARBA" id="ARBA00000085"/>
    </source>
</evidence>
<dbReference type="PROSITE" id="PS50109">
    <property type="entry name" value="HIS_KIN"/>
    <property type="match status" value="1"/>
</dbReference>
<dbReference type="RefSeq" id="WP_036314677.1">
    <property type="nucleotide sequence ID" value="NZ_JRQD01000005.1"/>
</dbReference>
<sequence>MFATKLKTQLLLITVMPLLLTIAVITLFILFEVLDSIESEVVKRGESIANQASIMSEFPLYTGDVDALKNVADLMIKTHDLAYIRFIDSTGQVLIDEKASKPKGDLREFNFPVRTQAPNLDDFRAIPPINIADDLGIIEIGLNNNSAEAQRFQAYTKVLGIAFIALLLGCLLVYLFSRRLTDSISSLIATTHRLEQKDFSVRSNENGSGELLKFQRTFNKMIDSLQQNDADLQEKVSAATASLNYTVSQLSEKNTALAQQRQETIDLERSKAILEERERIMRDMHDGIGGQLVASLALLEREQDSQIKQNIYTILTECLNDLRLIIHSLSMQNSVLSSLLADFKYRTSRKLEQLDIELDWHVDDKAEQLNIKPQTGLHLLRILQEAFTNILKHAKASSIEFRAKQSPQGFQILIQDNGRFNPDSLKAPGHGISNMKTRAKQLGGSLHIEQPTSGGCRIILSIPD</sequence>
<protein>
    <recommendedName>
        <fullName evidence="3">histidine kinase</fullName>
        <ecNumber evidence="3">2.7.13.3</ecNumber>
    </recommendedName>
</protein>
<feature type="domain" description="HAMP" evidence="11">
    <location>
        <begin position="178"/>
        <end position="230"/>
    </location>
</feature>
<reference evidence="12 13" key="1">
    <citation type="submission" date="2014-09" db="EMBL/GenBank/DDBJ databases">
        <authorList>
            <person name="Grob C."/>
            <person name="Taubert M."/>
            <person name="Howat A.M."/>
            <person name="Burns O.J."/>
            <person name="Dixon J.L."/>
            <person name="Chen Y."/>
            <person name="Murrell J.C."/>
        </authorList>
    </citation>
    <scope>NUCLEOTIDE SEQUENCE [LARGE SCALE GENOMIC DNA]</scope>
    <source>
        <strain evidence="12">L4</strain>
    </source>
</reference>
<comment type="caution">
    <text evidence="12">The sequence shown here is derived from an EMBL/GenBank/DDBJ whole genome shotgun (WGS) entry which is preliminary data.</text>
</comment>
<keyword evidence="6" id="KW-0418">Kinase</keyword>
<organism evidence="12 13">
    <name type="scientific">Methylophaga thiooxydans</name>
    <dbReference type="NCBI Taxonomy" id="392484"/>
    <lineage>
        <taxon>Bacteria</taxon>
        <taxon>Pseudomonadati</taxon>
        <taxon>Pseudomonadota</taxon>
        <taxon>Gammaproteobacteria</taxon>
        <taxon>Thiotrichales</taxon>
        <taxon>Piscirickettsiaceae</taxon>
        <taxon>Methylophaga</taxon>
    </lineage>
</organism>
<comment type="catalytic activity">
    <reaction evidence="1">
        <text>ATP + protein L-histidine = ADP + protein N-phospho-L-histidine.</text>
        <dbReference type="EC" id="2.7.13.3"/>
    </reaction>
</comment>
<name>A0A0A0BEH6_9GAMM</name>
<dbReference type="Pfam" id="PF02518">
    <property type="entry name" value="HATPase_c"/>
    <property type="match status" value="1"/>
</dbReference>
<dbReference type="PANTHER" id="PTHR24421:SF10">
    <property type="entry name" value="NITRATE_NITRITE SENSOR PROTEIN NARQ"/>
    <property type="match status" value="1"/>
</dbReference>
<dbReference type="CDD" id="cd06225">
    <property type="entry name" value="HAMP"/>
    <property type="match status" value="1"/>
</dbReference>
<dbReference type="PROSITE" id="PS50885">
    <property type="entry name" value="HAMP"/>
    <property type="match status" value="1"/>
</dbReference>
<accession>A0A0A0BEH6</accession>
<dbReference type="GO" id="GO:0000160">
    <property type="term" value="P:phosphorelay signal transduction system"/>
    <property type="evidence" value="ECO:0007669"/>
    <property type="project" value="UniProtKB-KW"/>
</dbReference>
<feature type="domain" description="Histidine kinase" evidence="10">
    <location>
        <begin position="279"/>
        <end position="464"/>
    </location>
</feature>
<dbReference type="Gene3D" id="6.10.340.10">
    <property type="match status" value="1"/>
</dbReference>
<dbReference type="InterPro" id="IPR050482">
    <property type="entry name" value="Sensor_HK_TwoCompSys"/>
</dbReference>
<evidence type="ECO:0000313" key="12">
    <source>
        <dbReference type="EMBL" id="KGM06097.1"/>
    </source>
</evidence>
<dbReference type="STRING" id="392484.LP43_1970"/>
<evidence type="ECO:0000256" key="5">
    <source>
        <dbReference type="ARBA" id="ARBA00022679"/>
    </source>
</evidence>
<dbReference type="Gene3D" id="3.30.565.10">
    <property type="entry name" value="Histidine kinase-like ATPase, C-terminal domain"/>
    <property type="match status" value="1"/>
</dbReference>
<gene>
    <name evidence="12" type="ORF">LP43_1970</name>
</gene>
<comment type="subcellular location">
    <subcellularLocation>
        <location evidence="2">Membrane</location>
    </subcellularLocation>
</comment>
<dbReference type="InterPro" id="IPR003594">
    <property type="entry name" value="HATPase_dom"/>
</dbReference>
<evidence type="ECO:0000256" key="9">
    <source>
        <dbReference type="SAM" id="Phobius"/>
    </source>
</evidence>
<dbReference type="InterPro" id="IPR003660">
    <property type="entry name" value="HAMP_dom"/>
</dbReference>
<evidence type="ECO:0000256" key="6">
    <source>
        <dbReference type="ARBA" id="ARBA00022777"/>
    </source>
</evidence>
<keyword evidence="8" id="KW-0175">Coiled coil</keyword>
<dbReference type="EC" id="2.7.13.3" evidence="3"/>
<feature type="coiled-coil region" evidence="8">
    <location>
        <begin position="222"/>
        <end position="277"/>
    </location>
</feature>
<evidence type="ECO:0000259" key="11">
    <source>
        <dbReference type="PROSITE" id="PS50885"/>
    </source>
</evidence>
<proteinExistence type="predicted"/>
<dbReference type="CDD" id="cd16917">
    <property type="entry name" value="HATPase_UhpB-NarQ-NarX-like"/>
    <property type="match status" value="1"/>
</dbReference>
<evidence type="ECO:0000259" key="10">
    <source>
        <dbReference type="PROSITE" id="PS50109"/>
    </source>
</evidence>
<keyword evidence="9" id="KW-0812">Transmembrane</keyword>
<evidence type="ECO:0000256" key="7">
    <source>
        <dbReference type="ARBA" id="ARBA00023012"/>
    </source>
</evidence>
<evidence type="ECO:0000256" key="2">
    <source>
        <dbReference type="ARBA" id="ARBA00004370"/>
    </source>
</evidence>
<evidence type="ECO:0000313" key="13">
    <source>
        <dbReference type="Proteomes" id="UP000029999"/>
    </source>
</evidence>
<keyword evidence="9" id="KW-0472">Membrane</keyword>
<dbReference type="GO" id="GO:0016020">
    <property type="term" value="C:membrane"/>
    <property type="evidence" value="ECO:0007669"/>
    <property type="project" value="UniProtKB-SubCell"/>
</dbReference>
<evidence type="ECO:0000256" key="8">
    <source>
        <dbReference type="SAM" id="Coils"/>
    </source>
</evidence>
<evidence type="ECO:0000256" key="3">
    <source>
        <dbReference type="ARBA" id="ARBA00012438"/>
    </source>
</evidence>
<dbReference type="Gene3D" id="1.20.5.1930">
    <property type="match status" value="1"/>
</dbReference>